<proteinExistence type="predicted"/>
<evidence type="ECO:0000313" key="2">
    <source>
        <dbReference type="Proteomes" id="UP001501147"/>
    </source>
</evidence>
<reference evidence="2" key="1">
    <citation type="journal article" date="2019" name="Int. J. Syst. Evol. Microbiol.">
        <title>The Global Catalogue of Microorganisms (GCM) 10K type strain sequencing project: providing services to taxonomists for standard genome sequencing and annotation.</title>
        <authorList>
            <consortium name="The Broad Institute Genomics Platform"/>
            <consortium name="The Broad Institute Genome Sequencing Center for Infectious Disease"/>
            <person name="Wu L."/>
            <person name="Ma J."/>
        </authorList>
    </citation>
    <scope>NUCLEOTIDE SEQUENCE [LARGE SCALE GENOMIC DNA]</scope>
    <source>
        <strain evidence="2">JCM 18324</strain>
    </source>
</reference>
<evidence type="ECO:0000313" key="1">
    <source>
        <dbReference type="EMBL" id="GAA4791726.1"/>
    </source>
</evidence>
<dbReference type="Proteomes" id="UP001501147">
    <property type="component" value="Unassembled WGS sequence"/>
</dbReference>
<sequence length="69" mass="6862">MPVPTHTRPRPPAAAGTRLPWWALVLPALAFAALLALITATGAVQAGDGAQGAGAVGALLAQVRETLAP</sequence>
<name>A0ABP9B9X3_9ACTN</name>
<organism evidence="1 2">
    <name type="scientific">Streptomyces sanyensis</name>
    <dbReference type="NCBI Taxonomy" id="568869"/>
    <lineage>
        <taxon>Bacteria</taxon>
        <taxon>Bacillati</taxon>
        <taxon>Actinomycetota</taxon>
        <taxon>Actinomycetes</taxon>
        <taxon>Kitasatosporales</taxon>
        <taxon>Streptomycetaceae</taxon>
        <taxon>Streptomyces</taxon>
    </lineage>
</organism>
<accession>A0ABP9B9X3</accession>
<dbReference type="RefSeq" id="WP_345615667.1">
    <property type="nucleotide sequence ID" value="NZ_BAABJV010000018.1"/>
</dbReference>
<dbReference type="EMBL" id="BAABJV010000018">
    <property type="protein sequence ID" value="GAA4791726.1"/>
    <property type="molecule type" value="Genomic_DNA"/>
</dbReference>
<protein>
    <submittedName>
        <fullName evidence="1">Uncharacterized protein</fullName>
    </submittedName>
</protein>
<keyword evidence="2" id="KW-1185">Reference proteome</keyword>
<comment type="caution">
    <text evidence="1">The sequence shown here is derived from an EMBL/GenBank/DDBJ whole genome shotgun (WGS) entry which is preliminary data.</text>
</comment>
<gene>
    <name evidence="1" type="ORF">GCM10023329_49490</name>
</gene>